<dbReference type="RefSeq" id="WP_109932757.1">
    <property type="nucleotide sequence ID" value="NZ_QGNY01000010.1"/>
</dbReference>
<dbReference type="EMBL" id="QGNY01000010">
    <property type="protein sequence ID" value="PWS29846.1"/>
    <property type="molecule type" value="Genomic_DNA"/>
</dbReference>
<evidence type="ECO:0000313" key="2">
    <source>
        <dbReference type="Proteomes" id="UP000245391"/>
    </source>
</evidence>
<reference evidence="2" key="1">
    <citation type="submission" date="2018-05" db="EMBL/GenBank/DDBJ databases">
        <title>Pedobacter paludis sp. nov., isolated from wetland soil.</title>
        <authorList>
            <person name="Zhang Y."/>
        </authorList>
    </citation>
    <scope>NUCLEOTIDE SEQUENCE [LARGE SCALE GENOMIC DNA]</scope>
    <source>
        <strain evidence="2">R-8</strain>
    </source>
</reference>
<protein>
    <submittedName>
        <fullName evidence="1">Uncharacterized protein</fullName>
    </submittedName>
</protein>
<sequence>MKKTEIINTLKEMPDEFSADELIERILLLQKIDAGLNQVKEGKVYSEDEAEQKLDKWLK</sequence>
<dbReference type="Proteomes" id="UP000245391">
    <property type="component" value="Unassembled WGS sequence"/>
</dbReference>
<keyword evidence="2" id="KW-1185">Reference proteome</keyword>
<evidence type="ECO:0000313" key="1">
    <source>
        <dbReference type="EMBL" id="PWS29846.1"/>
    </source>
</evidence>
<accession>A0A317EXA5</accession>
<organism evidence="1 2">
    <name type="scientific">Pedobacter paludis</name>
    <dbReference type="NCBI Taxonomy" id="2203212"/>
    <lineage>
        <taxon>Bacteria</taxon>
        <taxon>Pseudomonadati</taxon>
        <taxon>Bacteroidota</taxon>
        <taxon>Sphingobacteriia</taxon>
        <taxon>Sphingobacteriales</taxon>
        <taxon>Sphingobacteriaceae</taxon>
        <taxon>Pedobacter</taxon>
    </lineage>
</organism>
<comment type="caution">
    <text evidence="1">The sequence shown here is derived from an EMBL/GenBank/DDBJ whole genome shotgun (WGS) entry which is preliminary data.</text>
</comment>
<proteinExistence type="predicted"/>
<dbReference type="AlphaFoldDB" id="A0A317EXA5"/>
<name>A0A317EXA5_9SPHI</name>
<gene>
    <name evidence="1" type="ORF">DF947_21140</name>
</gene>
<dbReference type="OrthoDB" id="799583at2"/>